<keyword evidence="3" id="KW-1185">Reference proteome</keyword>
<evidence type="ECO:0000256" key="1">
    <source>
        <dbReference type="SAM" id="Phobius"/>
    </source>
</evidence>
<protein>
    <submittedName>
        <fullName evidence="2">Uncharacterized protein</fullName>
    </submittedName>
</protein>
<proteinExistence type="predicted"/>
<feature type="transmembrane region" description="Helical" evidence="1">
    <location>
        <begin position="131"/>
        <end position="152"/>
    </location>
</feature>
<keyword evidence="1" id="KW-1133">Transmembrane helix</keyword>
<sequence length="243" mass="27510">MRKAAGVPSLLTSISDGPLLAFAAFDLIGLHAGMTIAHLSTAWAAGTFGYSLAQYRLHEGTEDAATVAVARTRTGLSKKQRWQHLETQVYCIVTSSFLTLCFVGRVLWLFFVPSYEDNICMLVVELSVQVWTALYFCLLILSPLMLHGALISGYSMLRIYAYFMLSCTVSIVCYLISRVLWAYFFGLEMMIMAAIVGYSLAIFQHYKGLLQQKIRRHYFIVRPRRKRMRTMAMRRLKLLGSSG</sequence>
<accession>A0A5J9URR5</accession>
<dbReference type="EMBL" id="RWGY01000013">
    <property type="protein sequence ID" value="TVU26502.1"/>
    <property type="molecule type" value="Genomic_DNA"/>
</dbReference>
<feature type="transmembrane region" description="Helical" evidence="1">
    <location>
        <begin position="159"/>
        <end position="177"/>
    </location>
</feature>
<feature type="non-terminal residue" evidence="2">
    <location>
        <position position="1"/>
    </location>
</feature>
<comment type="caution">
    <text evidence="2">The sequence shown here is derived from an EMBL/GenBank/DDBJ whole genome shotgun (WGS) entry which is preliminary data.</text>
</comment>
<dbReference type="AlphaFoldDB" id="A0A5J9URR5"/>
<dbReference type="Proteomes" id="UP000324897">
    <property type="component" value="Chromosome 2"/>
</dbReference>
<name>A0A5J9URR5_9POAL</name>
<organism evidence="2 3">
    <name type="scientific">Eragrostis curvula</name>
    <name type="common">weeping love grass</name>
    <dbReference type="NCBI Taxonomy" id="38414"/>
    <lineage>
        <taxon>Eukaryota</taxon>
        <taxon>Viridiplantae</taxon>
        <taxon>Streptophyta</taxon>
        <taxon>Embryophyta</taxon>
        <taxon>Tracheophyta</taxon>
        <taxon>Spermatophyta</taxon>
        <taxon>Magnoliopsida</taxon>
        <taxon>Liliopsida</taxon>
        <taxon>Poales</taxon>
        <taxon>Poaceae</taxon>
        <taxon>PACMAD clade</taxon>
        <taxon>Chloridoideae</taxon>
        <taxon>Eragrostideae</taxon>
        <taxon>Eragrostidinae</taxon>
        <taxon>Eragrostis</taxon>
    </lineage>
</organism>
<evidence type="ECO:0000313" key="2">
    <source>
        <dbReference type="EMBL" id="TVU26502.1"/>
    </source>
</evidence>
<keyword evidence="1" id="KW-0472">Membrane</keyword>
<evidence type="ECO:0000313" key="3">
    <source>
        <dbReference type="Proteomes" id="UP000324897"/>
    </source>
</evidence>
<feature type="transmembrane region" description="Helical" evidence="1">
    <location>
        <begin position="183"/>
        <end position="206"/>
    </location>
</feature>
<keyword evidence="1" id="KW-0812">Transmembrane</keyword>
<dbReference type="Gramene" id="TVU26502">
    <property type="protein sequence ID" value="TVU26502"/>
    <property type="gene ID" value="EJB05_29052"/>
</dbReference>
<feature type="transmembrane region" description="Helical" evidence="1">
    <location>
        <begin position="89"/>
        <end position="111"/>
    </location>
</feature>
<gene>
    <name evidence="2" type="ORF">EJB05_29052</name>
</gene>
<reference evidence="2 3" key="1">
    <citation type="journal article" date="2019" name="Sci. Rep.">
        <title>A high-quality genome of Eragrostis curvula grass provides insights into Poaceae evolution and supports new strategies to enhance forage quality.</title>
        <authorList>
            <person name="Carballo J."/>
            <person name="Santos B.A.C.M."/>
            <person name="Zappacosta D."/>
            <person name="Garbus I."/>
            <person name="Selva J.P."/>
            <person name="Gallo C.A."/>
            <person name="Diaz A."/>
            <person name="Albertini E."/>
            <person name="Caccamo M."/>
            <person name="Echenique V."/>
        </authorList>
    </citation>
    <scope>NUCLEOTIDE SEQUENCE [LARGE SCALE GENOMIC DNA]</scope>
    <source>
        <strain evidence="3">cv. Victoria</strain>
        <tissue evidence="2">Leaf</tissue>
    </source>
</reference>